<reference evidence="2" key="1">
    <citation type="submission" date="2016-11" db="UniProtKB">
        <authorList>
            <consortium name="WormBaseParasite"/>
        </authorList>
    </citation>
    <scope>IDENTIFICATION</scope>
    <source>
        <strain evidence="2">KR3021</strain>
    </source>
</reference>
<protein>
    <submittedName>
        <fullName evidence="2">DUF1713 domain-containing protein</fullName>
    </submittedName>
</protein>
<evidence type="ECO:0000313" key="1">
    <source>
        <dbReference type="Proteomes" id="UP000095286"/>
    </source>
</evidence>
<name>A0AC35TS41_9BILA</name>
<dbReference type="WBParaSite" id="RSKR_0000339100.1">
    <property type="protein sequence ID" value="RSKR_0000339100.1"/>
    <property type="gene ID" value="RSKR_0000339100"/>
</dbReference>
<proteinExistence type="predicted"/>
<evidence type="ECO:0000313" key="2">
    <source>
        <dbReference type="WBParaSite" id="RSKR_0000339100.1"/>
    </source>
</evidence>
<sequence length="247" mass="28561">MLRTLLNKTVARGLATLSSNPSTGLNIPLLPPTLPRLPNLGDETSIDLNKINLILPGHLKGVKIYSFPTIVPRILEAPSSEVGVIEKIDPTINGGKVIENPNVITGYSCSPRLLTIRRKKMKKHKRRKRYDRDFFKYQKYHREKKIKAERKFRQQMDALTKDVEEFNPMAFVTETIATAKQEWKNDLAPTGRKKYPHWSQLMAIEELYGLENQVYIDKRFGYPGEEGAHKSQHLMKEYLKYEKDPKK</sequence>
<dbReference type="Proteomes" id="UP000095286">
    <property type="component" value="Unplaced"/>
</dbReference>
<accession>A0AC35TS41</accession>
<organism evidence="1 2">
    <name type="scientific">Rhabditophanes sp. KR3021</name>
    <dbReference type="NCBI Taxonomy" id="114890"/>
    <lineage>
        <taxon>Eukaryota</taxon>
        <taxon>Metazoa</taxon>
        <taxon>Ecdysozoa</taxon>
        <taxon>Nematoda</taxon>
        <taxon>Chromadorea</taxon>
        <taxon>Rhabditida</taxon>
        <taxon>Tylenchina</taxon>
        <taxon>Panagrolaimomorpha</taxon>
        <taxon>Strongyloidoidea</taxon>
        <taxon>Alloionematidae</taxon>
        <taxon>Rhabditophanes</taxon>
    </lineage>
</organism>